<feature type="compositionally biased region" description="Basic residues" evidence="2">
    <location>
        <begin position="262"/>
        <end position="283"/>
    </location>
</feature>
<evidence type="ECO:0000259" key="3">
    <source>
        <dbReference type="PROSITE" id="PS50102"/>
    </source>
</evidence>
<evidence type="ECO:0000313" key="5">
    <source>
        <dbReference type="Proteomes" id="UP000604825"/>
    </source>
</evidence>
<dbReference type="InterPro" id="IPR012677">
    <property type="entry name" value="Nucleotide-bd_a/b_plait_sf"/>
</dbReference>
<dbReference type="InterPro" id="IPR000504">
    <property type="entry name" value="RRM_dom"/>
</dbReference>
<dbReference type="PROSITE" id="PS50102">
    <property type="entry name" value="RRM"/>
    <property type="match status" value="1"/>
</dbReference>
<dbReference type="Gene3D" id="3.30.70.330">
    <property type="match status" value="1"/>
</dbReference>
<keyword evidence="1" id="KW-0694">RNA-binding</keyword>
<dbReference type="InterPro" id="IPR003954">
    <property type="entry name" value="RRM_euk-type"/>
</dbReference>
<dbReference type="CDD" id="cd00590">
    <property type="entry name" value="RRM_SF"/>
    <property type="match status" value="1"/>
</dbReference>
<dbReference type="SMART" id="SM00361">
    <property type="entry name" value="RRM_1"/>
    <property type="match status" value="1"/>
</dbReference>
<dbReference type="Pfam" id="PF00076">
    <property type="entry name" value="RRM_1"/>
    <property type="match status" value="1"/>
</dbReference>
<proteinExistence type="predicted"/>
<gene>
    <name evidence="4" type="ORF">NCGR_LOCUS48861</name>
</gene>
<accession>A0A811R669</accession>
<dbReference type="OrthoDB" id="6159137at2759"/>
<feature type="compositionally biased region" description="Basic and acidic residues" evidence="2">
    <location>
        <begin position="284"/>
        <end position="298"/>
    </location>
</feature>
<evidence type="ECO:0000256" key="2">
    <source>
        <dbReference type="SAM" id="MobiDB-lite"/>
    </source>
</evidence>
<dbReference type="AlphaFoldDB" id="A0A811R669"/>
<dbReference type="FunFam" id="3.30.70.330:FF:000850">
    <property type="entry name" value="Serine/arginine-rich splicing factor SR45a"/>
    <property type="match status" value="1"/>
</dbReference>
<dbReference type="PANTHER" id="PTHR48034">
    <property type="entry name" value="TRANSFORMER-2 SEX-DETERMINING PROTEIN-RELATED"/>
    <property type="match status" value="1"/>
</dbReference>
<feature type="region of interest" description="Disordered" evidence="2">
    <location>
        <begin position="225"/>
        <end position="305"/>
    </location>
</feature>
<name>A0A811R669_9POAL</name>
<protein>
    <recommendedName>
        <fullName evidence="3">RRM domain-containing protein</fullName>
    </recommendedName>
</protein>
<keyword evidence="5" id="KW-1185">Reference proteome</keyword>
<dbReference type="Proteomes" id="UP000604825">
    <property type="component" value="Unassembled WGS sequence"/>
</dbReference>
<reference evidence="4" key="1">
    <citation type="submission" date="2020-10" db="EMBL/GenBank/DDBJ databases">
        <authorList>
            <person name="Han B."/>
            <person name="Lu T."/>
            <person name="Zhao Q."/>
            <person name="Huang X."/>
            <person name="Zhao Y."/>
        </authorList>
    </citation>
    <scope>NUCLEOTIDE SEQUENCE</scope>
</reference>
<dbReference type="GO" id="GO:0003723">
    <property type="term" value="F:RNA binding"/>
    <property type="evidence" value="ECO:0007669"/>
    <property type="project" value="UniProtKB-UniRule"/>
</dbReference>
<feature type="compositionally biased region" description="Basic residues" evidence="2">
    <location>
        <begin position="405"/>
        <end position="465"/>
    </location>
</feature>
<dbReference type="InterPro" id="IPR050441">
    <property type="entry name" value="RBM"/>
</dbReference>
<feature type="domain" description="RRM" evidence="3">
    <location>
        <begin position="301"/>
        <end position="379"/>
    </location>
</feature>
<dbReference type="SUPFAM" id="SSF54928">
    <property type="entry name" value="RNA-binding domain, RBD"/>
    <property type="match status" value="1"/>
</dbReference>
<dbReference type="EMBL" id="CAJGYO010000013">
    <property type="protein sequence ID" value="CAD6265556.1"/>
    <property type="molecule type" value="Genomic_DNA"/>
</dbReference>
<organism evidence="4 5">
    <name type="scientific">Miscanthus lutarioriparius</name>
    <dbReference type="NCBI Taxonomy" id="422564"/>
    <lineage>
        <taxon>Eukaryota</taxon>
        <taxon>Viridiplantae</taxon>
        <taxon>Streptophyta</taxon>
        <taxon>Embryophyta</taxon>
        <taxon>Tracheophyta</taxon>
        <taxon>Spermatophyta</taxon>
        <taxon>Magnoliopsida</taxon>
        <taxon>Liliopsida</taxon>
        <taxon>Poales</taxon>
        <taxon>Poaceae</taxon>
        <taxon>PACMAD clade</taxon>
        <taxon>Panicoideae</taxon>
        <taxon>Andropogonodae</taxon>
        <taxon>Andropogoneae</taxon>
        <taxon>Saccharinae</taxon>
        <taxon>Miscanthus</taxon>
    </lineage>
</organism>
<feature type="compositionally biased region" description="Basic and acidic residues" evidence="2">
    <location>
        <begin position="466"/>
        <end position="481"/>
    </location>
</feature>
<dbReference type="InterPro" id="IPR035979">
    <property type="entry name" value="RBD_domain_sf"/>
</dbReference>
<comment type="caution">
    <text evidence="4">The sequence shown here is derived from an EMBL/GenBank/DDBJ whole genome shotgun (WGS) entry which is preliminary data.</text>
</comment>
<sequence length="523" mass="58661">MFAAKGFVVQELVALSASRAAPALRPCDSAAYASCSAHGISTICDPSRSKTPRNASALAQRAGQMTAAMAATKDTVAPSVRPGCCFNATNFLERLRGKRLLLVSPCSASCARPCQTRPGCSRRTGTGSVRTEPTSKFVFKMHGVGLIIYPNAHAPTKGRAYLHALEVRSEVLREVVAVDAEGEGAGCVADGRPPLVGSSSLESSSGASVCSFIFKMSQAREVRYTARSITPPADRNGTSSSPPPKRRSPSRSPPPKSASRSSRPRSPKRRSTSRSPPRRRGRSRSRDRSRSRSPDDRNPGNNLYVTGLSTRVTEEDLQKFFSKEGKVKNCHVVLDPRTKESRGFAFVTMDTLEDARRCIKYLHRTVLEGRLVTVEKAKRTRERTPTPGKYCGQRGGSQRSPSPYHARRRERSRSRERRRERSHSRDRRERSRSRDRRRERSRSRDRRRERSRSRDRRRERSRSRDRRGSSPHDRRRGERSRSPPAMGTTRQTRKRFPSVEPFRFGTSRDCVNNGTCNATFKMV</sequence>
<evidence type="ECO:0000256" key="1">
    <source>
        <dbReference type="PROSITE-ProRule" id="PRU00176"/>
    </source>
</evidence>
<dbReference type="SMART" id="SM00360">
    <property type="entry name" value="RRM"/>
    <property type="match status" value="1"/>
</dbReference>
<evidence type="ECO:0000313" key="4">
    <source>
        <dbReference type="EMBL" id="CAD6265556.1"/>
    </source>
</evidence>
<feature type="region of interest" description="Disordered" evidence="2">
    <location>
        <begin position="377"/>
        <end position="498"/>
    </location>
</feature>